<keyword evidence="3" id="KW-1185">Reference proteome</keyword>
<dbReference type="EMBL" id="AP025591">
    <property type="protein sequence ID" value="BDG01132.1"/>
    <property type="molecule type" value="Genomic_DNA"/>
</dbReference>
<reference evidence="3" key="1">
    <citation type="journal article" date="2022" name="Int. J. Syst. Evol. Microbiol.">
        <title>Anaeromyxobacter oryzae sp. nov., Anaeromyxobacter diazotrophicus sp. nov. and Anaeromyxobacter paludicola sp. nov., isolated from paddy soils.</title>
        <authorList>
            <person name="Itoh H."/>
            <person name="Xu Z."/>
            <person name="Mise K."/>
            <person name="Masuda Y."/>
            <person name="Ushijima N."/>
            <person name="Hayakawa C."/>
            <person name="Shiratori Y."/>
            <person name="Senoo K."/>
        </authorList>
    </citation>
    <scope>NUCLEOTIDE SEQUENCE [LARGE SCALE GENOMIC DNA]</scope>
    <source>
        <strain evidence="3">Red232</strain>
    </source>
</reference>
<name>A0ABM7WNT5_9BACT</name>
<evidence type="ECO:0000313" key="2">
    <source>
        <dbReference type="EMBL" id="BDG01132.1"/>
    </source>
</evidence>
<dbReference type="InterPro" id="IPR048936">
    <property type="entry name" value="MvdD-like_ATPgrasp"/>
</dbReference>
<dbReference type="Pfam" id="PF21068">
    <property type="entry name" value="ATPgraspMvdD"/>
    <property type="match status" value="1"/>
</dbReference>
<evidence type="ECO:0000259" key="1">
    <source>
        <dbReference type="Pfam" id="PF21068"/>
    </source>
</evidence>
<dbReference type="Proteomes" id="UP001162891">
    <property type="component" value="Chromosome"/>
</dbReference>
<organism evidence="2 3">
    <name type="scientific">Anaeromyxobacter oryzae</name>
    <dbReference type="NCBI Taxonomy" id="2918170"/>
    <lineage>
        <taxon>Bacteria</taxon>
        <taxon>Pseudomonadati</taxon>
        <taxon>Myxococcota</taxon>
        <taxon>Myxococcia</taxon>
        <taxon>Myxococcales</taxon>
        <taxon>Cystobacterineae</taxon>
        <taxon>Anaeromyxobacteraceae</taxon>
        <taxon>Anaeromyxobacter</taxon>
    </lineage>
</organism>
<proteinExistence type="predicted"/>
<dbReference type="SUPFAM" id="SSF56059">
    <property type="entry name" value="Glutathione synthetase ATP-binding domain-like"/>
    <property type="match status" value="1"/>
</dbReference>
<sequence>MILAITHAGDEHAPLVLDALARQGAAATVLDLADLPVRGRVVAGYGPDARPLELRLGATTLVRADEVTAVWWRRPRPFTPAPGLGLAHADFAVRQTGEAVMGFLASLRATFVNAPTADEAAGHKPYQLALASAAGLAVPRTLVTSDPDEARAFLASLGDGGAIHKPLLATEAHARPTRRVFPADLARLDAVRLAPVLFQERIPGVDVRVTAVGEELFAAEIDARETASPDDFRDAYACCRVNACALPPAIASGLRSLMRDLGLLYGAIDLRRRDDGAWFFLEVNPGGQWFFVEQRTGQPITAALAALLAGDA</sequence>
<dbReference type="Gene3D" id="3.30.470.20">
    <property type="entry name" value="ATP-grasp fold, B domain"/>
    <property type="match status" value="1"/>
</dbReference>
<dbReference type="PANTHER" id="PTHR21621">
    <property type="entry name" value="RIBOSOMAL PROTEIN S6 MODIFICATION PROTEIN"/>
    <property type="match status" value="1"/>
</dbReference>
<feature type="domain" description="MvdD-like pre-ATP grasp" evidence="1">
    <location>
        <begin position="1"/>
        <end position="113"/>
    </location>
</feature>
<dbReference type="PANTHER" id="PTHR21621:SF0">
    <property type="entry name" value="BETA-CITRYLGLUTAMATE SYNTHASE B-RELATED"/>
    <property type="match status" value="1"/>
</dbReference>
<protein>
    <submittedName>
        <fullName evidence="2">ATP-grasp ribosomal peptide maturase</fullName>
    </submittedName>
</protein>
<gene>
    <name evidence="2" type="ORF">AMOR_01280</name>
</gene>
<accession>A0ABM7WNT5</accession>
<evidence type="ECO:0000313" key="3">
    <source>
        <dbReference type="Proteomes" id="UP001162891"/>
    </source>
</evidence>
<dbReference type="RefSeq" id="WP_248357530.1">
    <property type="nucleotide sequence ID" value="NZ_AP025591.1"/>
</dbReference>